<evidence type="ECO:0000256" key="1">
    <source>
        <dbReference type="SAM" id="MobiDB-lite"/>
    </source>
</evidence>
<proteinExistence type="predicted"/>
<gene>
    <name evidence="2" type="ORF">GQ55_9G273800</name>
</gene>
<evidence type="ECO:0000313" key="3">
    <source>
        <dbReference type="Proteomes" id="UP000244336"/>
    </source>
</evidence>
<evidence type="ECO:0000313" key="2">
    <source>
        <dbReference type="EMBL" id="PUZ39269.1"/>
    </source>
</evidence>
<name>A0A2T7C7E2_9POAL</name>
<accession>A0A2T7C7E2</accession>
<protein>
    <submittedName>
        <fullName evidence="2">Uncharacterized protein</fullName>
    </submittedName>
</protein>
<dbReference type="Proteomes" id="UP000244336">
    <property type="component" value="Chromosome 9"/>
</dbReference>
<feature type="region of interest" description="Disordered" evidence="1">
    <location>
        <begin position="1"/>
        <end position="36"/>
    </location>
</feature>
<organism evidence="2 3">
    <name type="scientific">Panicum hallii var. hallii</name>
    <dbReference type="NCBI Taxonomy" id="1504633"/>
    <lineage>
        <taxon>Eukaryota</taxon>
        <taxon>Viridiplantae</taxon>
        <taxon>Streptophyta</taxon>
        <taxon>Embryophyta</taxon>
        <taxon>Tracheophyta</taxon>
        <taxon>Spermatophyta</taxon>
        <taxon>Magnoliopsida</taxon>
        <taxon>Liliopsida</taxon>
        <taxon>Poales</taxon>
        <taxon>Poaceae</taxon>
        <taxon>PACMAD clade</taxon>
        <taxon>Panicoideae</taxon>
        <taxon>Panicodae</taxon>
        <taxon>Paniceae</taxon>
        <taxon>Panicinae</taxon>
        <taxon>Panicum</taxon>
        <taxon>Panicum sect. Panicum</taxon>
    </lineage>
</organism>
<dbReference type="Gramene" id="PUZ39269">
    <property type="protein sequence ID" value="PUZ39269"/>
    <property type="gene ID" value="GQ55_9G273800"/>
</dbReference>
<keyword evidence="3" id="KW-1185">Reference proteome</keyword>
<reference evidence="2 3" key="1">
    <citation type="submission" date="2018-04" db="EMBL/GenBank/DDBJ databases">
        <title>WGS assembly of Panicum hallii var. hallii HAL2.</title>
        <authorList>
            <person name="Lovell J."/>
            <person name="Jenkins J."/>
            <person name="Lowry D."/>
            <person name="Mamidi S."/>
            <person name="Sreedasyam A."/>
            <person name="Weng X."/>
            <person name="Barry K."/>
            <person name="Bonette J."/>
            <person name="Campitelli B."/>
            <person name="Daum C."/>
            <person name="Gordon S."/>
            <person name="Gould B."/>
            <person name="Lipzen A."/>
            <person name="MacQueen A."/>
            <person name="Palacio-Mejia J."/>
            <person name="Plott C."/>
            <person name="Shakirov E."/>
            <person name="Shu S."/>
            <person name="Yoshinaga Y."/>
            <person name="Zane M."/>
            <person name="Rokhsar D."/>
            <person name="Grimwood J."/>
            <person name="Schmutz J."/>
            <person name="Juenger T."/>
        </authorList>
    </citation>
    <scope>NUCLEOTIDE SEQUENCE [LARGE SCALE GENOMIC DNA]</scope>
    <source>
        <strain evidence="3">cv. HAL2</strain>
    </source>
</reference>
<dbReference type="EMBL" id="CM009757">
    <property type="protein sequence ID" value="PUZ39269.1"/>
    <property type="molecule type" value="Genomic_DNA"/>
</dbReference>
<sequence>MHRRVRPFPHSHGTSAEDTYSLSFQQGHGSNQLNNTIPRQINYPVVDTVRLSQLIFSSAPQKKSVVNQRTHACNQ</sequence>
<dbReference type="AlphaFoldDB" id="A0A2T7C7E2"/>
<feature type="compositionally biased region" description="Polar residues" evidence="1">
    <location>
        <begin position="12"/>
        <end position="36"/>
    </location>
</feature>